<organism evidence="1 2">
    <name type="scientific">Porites evermanni</name>
    <dbReference type="NCBI Taxonomy" id="104178"/>
    <lineage>
        <taxon>Eukaryota</taxon>
        <taxon>Metazoa</taxon>
        <taxon>Cnidaria</taxon>
        <taxon>Anthozoa</taxon>
        <taxon>Hexacorallia</taxon>
        <taxon>Scleractinia</taxon>
        <taxon>Fungiina</taxon>
        <taxon>Poritidae</taxon>
        <taxon>Porites</taxon>
    </lineage>
</organism>
<reference evidence="1 2" key="1">
    <citation type="submission" date="2022-05" db="EMBL/GenBank/DDBJ databases">
        <authorList>
            <consortium name="Genoscope - CEA"/>
            <person name="William W."/>
        </authorList>
    </citation>
    <scope>NUCLEOTIDE SEQUENCE [LARGE SCALE GENOMIC DNA]</scope>
</reference>
<proteinExistence type="predicted"/>
<protein>
    <submittedName>
        <fullName evidence="1">Uncharacterized protein</fullName>
    </submittedName>
</protein>
<comment type="caution">
    <text evidence="1">The sequence shown here is derived from an EMBL/GenBank/DDBJ whole genome shotgun (WGS) entry which is preliminary data.</text>
</comment>
<dbReference type="EMBL" id="CALNXI010003158">
    <property type="protein sequence ID" value="CAH3192370.1"/>
    <property type="molecule type" value="Genomic_DNA"/>
</dbReference>
<sequence>MARDLENESNLPTPNRACHVHSESSLCAAPHTVALHEGGITFYDPENSRPLKLWLYGEKIETSAGGVLQENVSSIRNIYMECVLPQTLNVPHGGVATTMGLGTFPTNMEQFSYNNTNFLSCMTLDVENLHVFVHHKK</sequence>
<keyword evidence="2" id="KW-1185">Reference proteome</keyword>
<name>A0ABN8SQ19_9CNID</name>
<accession>A0ABN8SQ19</accession>
<gene>
    <name evidence="1" type="ORF">PEVE_00023759</name>
</gene>
<dbReference type="Proteomes" id="UP001159427">
    <property type="component" value="Unassembled WGS sequence"/>
</dbReference>
<evidence type="ECO:0000313" key="1">
    <source>
        <dbReference type="EMBL" id="CAH3192370.1"/>
    </source>
</evidence>
<evidence type="ECO:0000313" key="2">
    <source>
        <dbReference type="Proteomes" id="UP001159427"/>
    </source>
</evidence>